<reference evidence="3" key="1">
    <citation type="journal article" date="2010" name="Genome Res.">
        <title>Population genomic sequencing of Coccidioides fungi reveals recent hybridization and transposon control.</title>
        <authorList>
            <person name="Neafsey D.E."/>
            <person name="Barker B.M."/>
            <person name="Sharpton T.J."/>
            <person name="Stajich J.E."/>
            <person name="Park D.J."/>
            <person name="Whiston E."/>
            <person name="Hung C.-Y."/>
            <person name="McMahan C."/>
            <person name="White J."/>
            <person name="Sykes S."/>
            <person name="Heiman D."/>
            <person name="Young S."/>
            <person name="Zeng Q."/>
            <person name="Abouelleil A."/>
            <person name="Aftuck L."/>
            <person name="Bessette D."/>
            <person name="Brown A."/>
            <person name="FitzGerald M."/>
            <person name="Lui A."/>
            <person name="Macdonald J.P."/>
            <person name="Priest M."/>
            <person name="Orbach M.J."/>
            <person name="Galgiani J.N."/>
            <person name="Kirkland T.N."/>
            <person name="Cole G.T."/>
            <person name="Birren B.W."/>
            <person name="Henn M.R."/>
            <person name="Taylor J.W."/>
            <person name="Rounsley S.D."/>
        </authorList>
    </citation>
    <scope>NUCLEOTIDE SEQUENCE [LARGE SCALE GENOMIC DNA]</scope>
    <source>
        <strain evidence="3">RMSCC 3703</strain>
    </source>
</reference>
<dbReference type="AlphaFoldDB" id="A0A0J8U0R2"/>
<dbReference type="Proteomes" id="UP000054559">
    <property type="component" value="Unassembled WGS sequence"/>
</dbReference>
<feature type="region of interest" description="Disordered" evidence="1">
    <location>
        <begin position="1"/>
        <end position="84"/>
    </location>
</feature>
<feature type="compositionally biased region" description="Basic and acidic residues" evidence="1">
    <location>
        <begin position="31"/>
        <end position="40"/>
    </location>
</feature>
<gene>
    <name evidence="2" type="ORF">CISG_07934</name>
</gene>
<sequence length="84" mass="9470">MASTTELTQSDDHPPHLDPSELGTKQYWESYYERSLEHLSSKQRGSRTPGDADASSDNDDDDDDDDPGTSWFTEHNAPEKVLRS</sequence>
<protein>
    <submittedName>
        <fullName evidence="2">Uncharacterized protein</fullName>
    </submittedName>
</protein>
<proteinExistence type="predicted"/>
<feature type="compositionally biased region" description="Acidic residues" evidence="1">
    <location>
        <begin position="54"/>
        <end position="67"/>
    </location>
</feature>
<evidence type="ECO:0000313" key="3">
    <source>
        <dbReference type="Proteomes" id="UP000054559"/>
    </source>
</evidence>
<dbReference type="OrthoDB" id="10069295at2759"/>
<name>A0A0J8U0R2_COCIT</name>
<organism evidence="2 3">
    <name type="scientific">Coccidioides immitis RMSCC 3703</name>
    <dbReference type="NCBI Taxonomy" id="454286"/>
    <lineage>
        <taxon>Eukaryota</taxon>
        <taxon>Fungi</taxon>
        <taxon>Dikarya</taxon>
        <taxon>Ascomycota</taxon>
        <taxon>Pezizomycotina</taxon>
        <taxon>Eurotiomycetes</taxon>
        <taxon>Eurotiomycetidae</taxon>
        <taxon>Onygenales</taxon>
        <taxon>Onygenaceae</taxon>
        <taxon>Coccidioides</taxon>
    </lineage>
</organism>
<accession>A0A0J8U0R2</accession>
<dbReference type="STRING" id="454286.A0A0J8U0R2"/>
<dbReference type="EMBL" id="DS268179">
    <property type="protein sequence ID" value="KMU79862.1"/>
    <property type="molecule type" value="Genomic_DNA"/>
</dbReference>
<feature type="compositionally biased region" description="Basic and acidic residues" evidence="1">
    <location>
        <begin position="10"/>
        <end position="19"/>
    </location>
</feature>
<evidence type="ECO:0000256" key="1">
    <source>
        <dbReference type="SAM" id="MobiDB-lite"/>
    </source>
</evidence>
<evidence type="ECO:0000313" key="2">
    <source>
        <dbReference type="EMBL" id="KMU79862.1"/>
    </source>
</evidence>